<dbReference type="InterPro" id="IPR028082">
    <property type="entry name" value="Peripla_BP_I"/>
</dbReference>
<evidence type="ECO:0000313" key="10">
    <source>
        <dbReference type="Proteomes" id="UP000431451"/>
    </source>
</evidence>
<evidence type="ECO:0000313" key="8">
    <source>
        <dbReference type="EMBL" id="VCT84452.1"/>
    </source>
</evidence>
<dbReference type="PROSITE" id="PS00356">
    <property type="entry name" value="HTH_LACI_1"/>
    <property type="match status" value="1"/>
</dbReference>
<dbReference type="Proteomes" id="UP001189143">
    <property type="component" value="Unassembled WGS sequence"/>
</dbReference>
<dbReference type="GO" id="GO:0000976">
    <property type="term" value="F:transcription cis-regulatory region binding"/>
    <property type="evidence" value="ECO:0007669"/>
    <property type="project" value="TreeGrafter"/>
</dbReference>
<dbReference type="RefSeq" id="WP_058295325.1">
    <property type="nucleotide sequence ID" value="NZ_CAKJVD010000021.1"/>
</dbReference>
<evidence type="ECO:0000313" key="5">
    <source>
        <dbReference type="EMBL" id="CAG9707946.1"/>
    </source>
</evidence>
<keyword evidence="9" id="KW-1185">Reference proteome</keyword>
<evidence type="ECO:0000256" key="3">
    <source>
        <dbReference type="ARBA" id="ARBA00023163"/>
    </source>
</evidence>
<sequence>MATIKDIASIVGVSISTVSRVLNFDDTLNVSNTTREKILKVADELDYISTKSKKNKEKKTKNVGIIYWYDYEEELGDPYYLTLRWAVEKRCNEYNLNLVRLNENSMDSEIGDVIGIIAIGRFSESIIEKLYMKNENIIFVDYSPDENRFDSVIPDLEKATQTALEYLYDLGHRKIGFIGGSENNKKIVREIDVDSRQNKYFEFMKSRDIFNEEYIHRVEKFTFKCGYEGAKKLLKCKDRPSAILIGNDTMAVGAYKAIAEANLKIPDDISIVAFNDQPSAKYMIPSLTTIRIPSEYLGEASVELLIENISNNREYNKKVVIPTQLKIRESCVAISK</sequence>
<protein>
    <submittedName>
        <fullName evidence="5">HTH-type transcriptional regulator LacR</fullName>
    </submittedName>
    <submittedName>
        <fullName evidence="7">LacI family transcriptional regulator</fullName>
    </submittedName>
    <submittedName>
        <fullName evidence="6">Transcriptional regulator, LacI family</fullName>
    </submittedName>
</protein>
<dbReference type="PANTHER" id="PTHR30146">
    <property type="entry name" value="LACI-RELATED TRANSCRIPTIONAL REPRESSOR"/>
    <property type="match status" value="1"/>
</dbReference>
<dbReference type="Pfam" id="PF13377">
    <property type="entry name" value="Peripla_BP_3"/>
    <property type="match status" value="1"/>
</dbReference>
<dbReference type="Proteomes" id="UP000220840">
    <property type="component" value="Unassembled WGS sequence"/>
</dbReference>
<dbReference type="GeneID" id="68877426"/>
<dbReference type="CDD" id="cd01392">
    <property type="entry name" value="HTH_LacI"/>
    <property type="match status" value="1"/>
</dbReference>
<dbReference type="PRINTS" id="PR00036">
    <property type="entry name" value="HTHLACI"/>
</dbReference>
<dbReference type="EMBL" id="CAMTCP010000259">
    <property type="protein sequence ID" value="CAI3660538.1"/>
    <property type="molecule type" value="Genomic_DNA"/>
</dbReference>
<evidence type="ECO:0000256" key="1">
    <source>
        <dbReference type="ARBA" id="ARBA00023015"/>
    </source>
</evidence>
<dbReference type="GO" id="GO:0003700">
    <property type="term" value="F:DNA-binding transcription factor activity"/>
    <property type="evidence" value="ECO:0007669"/>
    <property type="project" value="TreeGrafter"/>
</dbReference>
<proteinExistence type="predicted"/>
<dbReference type="InterPro" id="IPR000843">
    <property type="entry name" value="HTH_LacI"/>
</dbReference>
<dbReference type="AlphaFoldDB" id="A0A2A7MI14"/>
<organism evidence="7 9">
    <name type="scientific">Clostridium neonatale</name>
    <dbReference type="NCBI Taxonomy" id="137838"/>
    <lineage>
        <taxon>Bacteria</taxon>
        <taxon>Bacillati</taxon>
        <taxon>Bacillota</taxon>
        <taxon>Clostridia</taxon>
        <taxon>Eubacteriales</taxon>
        <taxon>Clostridiaceae</taxon>
        <taxon>Clostridium</taxon>
    </lineage>
</organism>
<dbReference type="Proteomes" id="UP000789738">
    <property type="component" value="Unassembled WGS sequence"/>
</dbReference>
<dbReference type="Gene3D" id="1.10.260.40">
    <property type="entry name" value="lambda repressor-like DNA-binding domains"/>
    <property type="match status" value="1"/>
</dbReference>
<keyword evidence="1" id="KW-0805">Transcription regulation</keyword>
<evidence type="ECO:0000259" key="4">
    <source>
        <dbReference type="PROSITE" id="PS50932"/>
    </source>
</evidence>
<reference evidence="7 9" key="1">
    <citation type="submission" date="2017-10" db="EMBL/GenBank/DDBJ databases">
        <title>Effective Description of Clostridium neonatale sp. nov. linked to necrotizing enterocolitis in neonates and a clarification of species assignable to the genus Clostridium (Prazmowski 1880) emend. Lawson and Rainey 2016.</title>
        <authorList>
            <person name="Bernard K."/>
            <person name="Burdz T."/>
            <person name="Wiebe D."/>
            <person name="Balcewich B."/>
            <person name="Alfa M."/>
            <person name="Bernier A.-M."/>
        </authorList>
    </citation>
    <scope>NUCLEOTIDE SEQUENCE [LARGE SCALE GENOMIC DNA]</scope>
    <source>
        <strain evidence="7 9">LCDC99A005</strain>
    </source>
</reference>
<reference evidence="5" key="3">
    <citation type="submission" date="2021-10" db="EMBL/GenBank/DDBJ databases">
        <authorList>
            <person name="Mesa V."/>
        </authorList>
    </citation>
    <scope>NUCLEOTIDE SEQUENCE</scope>
    <source>
        <strain evidence="5">CC3_PB</strain>
    </source>
</reference>
<dbReference type="EMBL" id="UWJD01000001">
    <property type="protein sequence ID" value="VCT84452.1"/>
    <property type="molecule type" value="Genomic_DNA"/>
</dbReference>
<dbReference type="CDD" id="cd01544">
    <property type="entry name" value="PBP1_GalR"/>
    <property type="match status" value="1"/>
</dbReference>
<dbReference type="SUPFAM" id="SSF47413">
    <property type="entry name" value="lambda repressor-like DNA-binding domains"/>
    <property type="match status" value="1"/>
</dbReference>
<dbReference type="Proteomes" id="UP000431451">
    <property type="component" value="Unassembled WGS sequence"/>
</dbReference>
<dbReference type="EMBL" id="CAKJVE010000004">
    <property type="protein sequence ID" value="CAG9707946.1"/>
    <property type="molecule type" value="Genomic_DNA"/>
</dbReference>
<reference evidence="6" key="4">
    <citation type="submission" date="2022-10" db="EMBL/GenBank/DDBJ databases">
        <authorList>
            <person name="Aires J."/>
            <person name="Mesa V."/>
        </authorList>
    </citation>
    <scope>NUCLEOTIDE SEQUENCE</scope>
    <source>
        <strain evidence="6">Clostridium neonatale JD116</strain>
    </source>
</reference>
<dbReference type="SUPFAM" id="SSF53822">
    <property type="entry name" value="Periplasmic binding protein-like I"/>
    <property type="match status" value="1"/>
</dbReference>
<evidence type="ECO:0000256" key="2">
    <source>
        <dbReference type="ARBA" id="ARBA00023125"/>
    </source>
</evidence>
<evidence type="ECO:0000313" key="9">
    <source>
        <dbReference type="Proteomes" id="UP000220840"/>
    </source>
</evidence>
<name>A0A2A7MI14_9CLOT</name>
<keyword evidence="2" id="KW-0238">DNA-binding</keyword>
<dbReference type="InterPro" id="IPR010982">
    <property type="entry name" value="Lambda_DNA-bd_dom_sf"/>
</dbReference>
<reference evidence="8 10" key="2">
    <citation type="submission" date="2018-06" db="EMBL/GenBank/DDBJ databases">
        <authorList>
            <consortium name="IHU Genomes"/>
        </authorList>
    </citation>
    <scope>NUCLEOTIDE SEQUENCE [LARGE SCALE GENOMIC DNA]</scope>
    <source>
        <strain evidence="8 10">NEC25</strain>
    </source>
</reference>
<dbReference type="Gene3D" id="3.40.50.2300">
    <property type="match status" value="2"/>
</dbReference>
<evidence type="ECO:0000313" key="6">
    <source>
        <dbReference type="EMBL" id="CAI3660538.1"/>
    </source>
</evidence>
<dbReference type="SMART" id="SM00354">
    <property type="entry name" value="HTH_LACI"/>
    <property type="match status" value="1"/>
</dbReference>
<dbReference type="STRING" id="137838.GCA_001458595_02553"/>
<dbReference type="InterPro" id="IPR046335">
    <property type="entry name" value="LacI/GalR-like_sensor"/>
</dbReference>
<dbReference type="PANTHER" id="PTHR30146:SF149">
    <property type="entry name" value="HTH-TYPE TRANSCRIPTIONAL REGULATOR EBGR"/>
    <property type="match status" value="1"/>
</dbReference>
<dbReference type="PROSITE" id="PS50932">
    <property type="entry name" value="HTH_LACI_2"/>
    <property type="match status" value="1"/>
</dbReference>
<dbReference type="Pfam" id="PF00356">
    <property type="entry name" value="LacI"/>
    <property type="match status" value="1"/>
</dbReference>
<accession>A0A2A7MI14</accession>
<gene>
    <name evidence="5" type="primary">lacR</name>
    <name evidence="8" type="synonym">lacR_1</name>
    <name evidence="6" type="synonym">rbsR</name>
    <name evidence="6" type="ORF">CNEO2_50006</name>
    <name evidence="5" type="ORF">CNEO_43340</name>
    <name evidence="8" type="ORF">CNEONATNEC25_02052</name>
    <name evidence="7" type="ORF">CQ394_05425</name>
</gene>
<dbReference type="EMBL" id="PDCJ01000001">
    <property type="protein sequence ID" value="PEG31167.1"/>
    <property type="molecule type" value="Genomic_DNA"/>
</dbReference>
<keyword evidence="3" id="KW-0804">Transcription</keyword>
<feature type="domain" description="HTH lacI-type" evidence="4">
    <location>
        <begin position="2"/>
        <end position="48"/>
    </location>
</feature>
<evidence type="ECO:0000313" key="7">
    <source>
        <dbReference type="EMBL" id="PEG31167.1"/>
    </source>
</evidence>
<dbReference type="OrthoDB" id="43195at2"/>